<evidence type="ECO:0008006" key="4">
    <source>
        <dbReference type="Google" id="ProtNLM"/>
    </source>
</evidence>
<evidence type="ECO:0000313" key="2">
    <source>
        <dbReference type="EMBL" id="KAG2881038.1"/>
    </source>
</evidence>
<gene>
    <name evidence="2" type="ORF">PC117_g26468</name>
</gene>
<keyword evidence="1" id="KW-0472">Membrane</keyword>
<keyword evidence="1" id="KW-0812">Transmembrane</keyword>
<dbReference type="VEuPathDB" id="FungiDB:PC110_g9659"/>
<dbReference type="Pfam" id="PF06522">
    <property type="entry name" value="B12D"/>
    <property type="match status" value="1"/>
</dbReference>
<organism evidence="2 3">
    <name type="scientific">Phytophthora cactorum</name>
    <dbReference type="NCBI Taxonomy" id="29920"/>
    <lineage>
        <taxon>Eukaryota</taxon>
        <taxon>Sar</taxon>
        <taxon>Stramenopiles</taxon>
        <taxon>Oomycota</taxon>
        <taxon>Peronosporomycetes</taxon>
        <taxon>Peronosporales</taxon>
        <taxon>Peronosporaceae</taxon>
        <taxon>Phytophthora</taxon>
    </lineage>
</organism>
<dbReference type="Proteomes" id="UP000736787">
    <property type="component" value="Unassembled WGS sequence"/>
</dbReference>
<comment type="caution">
    <text evidence="2">The sequence shown here is derived from an EMBL/GenBank/DDBJ whole genome shotgun (WGS) entry which is preliminary data.</text>
</comment>
<reference evidence="2" key="1">
    <citation type="submission" date="2018-10" db="EMBL/GenBank/DDBJ databases">
        <title>Effector identification in a new, highly contiguous assembly of the strawberry crown rot pathogen Phytophthora cactorum.</title>
        <authorList>
            <person name="Armitage A.D."/>
            <person name="Nellist C.F."/>
            <person name="Bates H."/>
            <person name="Vickerstaff R.J."/>
            <person name="Harrison R.J."/>
        </authorList>
    </citation>
    <scope>NUCLEOTIDE SEQUENCE</scope>
    <source>
        <strain evidence="2">4040</strain>
    </source>
</reference>
<dbReference type="AlphaFoldDB" id="A0A8T1AFB6"/>
<dbReference type="PANTHER" id="PTHR33417">
    <property type="entry name" value="G-BOX BINDING PROTEIN"/>
    <property type="match status" value="1"/>
</dbReference>
<evidence type="ECO:0000256" key="1">
    <source>
        <dbReference type="SAM" id="Phobius"/>
    </source>
</evidence>
<dbReference type="EMBL" id="RCMK01002469">
    <property type="protein sequence ID" value="KAG2881038.1"/>
    <property type="molecule type" value="Genomic_DNA"/>
</dbReference>
<keyword evidence="1" id="KW-1133">Transmembrane helix</keyword>
<feature type="transmembrane region" description="Helical" evidence="1">
    <location>
        <begin position="79"/>
        <end position="98"/>
    </location>
</feature>
<accession>A0A8T1AFB6</accession>
<proteinExistence type="predicted"/>
<evidence type="ECO:0000313" key="3">
    <source>
        <dbReference type="Proteomes" id="UP000736787"/>
    </source>
</evidence>
<protein>
    <recommendedName>
        <fullName evidence="4">NADH-ubiquinone reductase complex 1 MLRQ subunit</fullName>
    </recommendedName>
</protein>
<dbReference type="InterPro" id="IPR010530">
    <property type="entry name" value="B12D"/>
</dbReference>
<sequence>MIGDVGPTHQRFSQLKDFSLNLELHVPESQGRMKVSFARMRKLRNTRAVVVQPQVPVPVPTGQRAKKNFILVSSRDPEIFPLVFCVSVGFGIGAFSLVRHMMFNPDVNISRDRRETPAWERYRPEEGKAFSRNRHHFANLKPNPVNTFPEALTLQEGGDEPFSKHL</sequence>
<name>A0A8T1AFB6_9STRA</name>